<dbReference type="PANTHER" id="PTHR44591:SF3">
    <property type="entry name" value="RESPONSE REGULATORY DOMAIN-CONTAINING PROTEIN"/>
    <property type="match status" value="1"/>
</dbReference>
<evidence type="ECO:0000256" key="1">
    <source>
        <dbReference type="ARBA" id="ARBA00022553"/>
    </source>
</evidence>
<evidence type="ECO:0000259" key="3">
    <source>
        <dbReference type="PROSITE" id="PS50110"/>
    </source>
</evidence>
<gene>
    <name evidence="4" type="ORF">G4Y79_19075</name>
</gene>
<proteinExistence type="predicted"/>
<dbReference type="EMBL" id="CP062983">
    <property type="protein sequence ID" value="QPC81772.1"/>
    <property type="molecule type" value="Genomic_DNA"/>
</dbReference>
<keyword evidence="1 2" id="KW-0597">Phosphoprotein</keyword>
<accession>A0A7S8E7F9</accession>
<dbReference type="SMART" id="SM00448">
    <property type="entry name" value="REC"/>
    <property type="match status" value="1"/>
</dbReference>
<evidence type="ECO:0000313" key="4">
    <source>
        <dbReference type="EMBL" id="QPC81772.1"/>
    </source>
</evidence>
<keyword evidence="5" id="KW-1185">Reference proteome</keyword>
<dbReference type="RefSeq" id="WP_195169843.1">
    <property type="nucleotide sequence ID" value="NZ_CP062983.1"/>
</dbReference>
<dbReference type="Pfam" id="PF00072">
    <property type="entry name" value="Response_reg"/>
    <property type="match status" value="1"/>
</dbReference>
<dbReference type="PROSITE" id="PS50110">
    <property type="entry name" value="RESPONSE_REGULATORY"/>
    <property type="match status" value="1"/>
</dbReference>
<dbReference type="CDD" id="cd17546">
    <property type="entry name" value="REC_hyHK_CKI1_RcsC-like"/>
    <property type="match status" value="1"/>
</dbReference>
<dbReference type="InterPro" id="IPR001789">
    <property type="entry name" value="Sig_transdc_resp-reg_receiver"/>
</dbReference>
<evidence type="ECO:0000256" key="2">
    <source>
        <dbReference type="PROSITE-ProRule" id="PRU00169"/>
    </source>
</evidence>
<feature type="modified residue" description="4-aspartylphosphate" evidence="2">
    <location>
        <position position="59"/>
    </location>
</feature>
<protein>
    <submittedName>
        <fullName evidence="4">Response regulator</fullName>
    </submittedName>
</protein>
<name>A0A7S8E7F9_9CHLR</name>
<dbReference type="InterPro" id="IPR050595">
    <property type="entry name" value="Bact_response_regulator"/>
</dbReference>
<evidence type="ECO:0000313" key="5">
    <source>
        <dbReference type="Proteomes" id="UP000594468"/>
    </source>
</evidence>
<dbReference type="SUPFAM" id="SSF52172">
    <property type="entry name" value="CheY-like"/>
    <property type="match status" value="1"/>
</dbReference>
<dbReference type="Proteomes" id="UP000594468">
    <property type="component" value="Chromosome"/>
</dbReference>
<dbReference type="AlphaFoldDB" id="A0A7S8E7F9"/>
<feature type="domain" description="Response regulatory" evidence="3">
    <location>
        <begin position="2"/>
        <end position="128"/>
    </location>
</feature>
<dbReference type="GO" id="GO:0000160">
    <property type="term" value="P:phosphorelay signal transduction system"/>
    <property type="evidence" value="ECO:0007669"/>
    <property type="project" value="InterPro"/>
</dbReference>
<sequence length="135" mass="15350">MHWLIAEDEPDIRNLVAMMCQVWGHQPMTFESGQKAWDWLDKVEAGDFTGDLPDLALMDIRMPGYRGDEVAQRIRKTASLKDIPIVLMTAFVLSDEERKTMMEEAGVDMIINKPLPDFGDLKKLIDQVIASRQAS</sequence>
<dbReference type="Gene3D" id="3.40.50.2300">
    <property type="match status" value="1"/>
</dbReference>
<dbReference type="InterPro" id="IPR011006">
    <property type="entry name" value="CheY-like_superfamily"/>
</dbReference>
<dbReference type="KEGG" id="pmet:G4Y79_19075"/>
<dbReference type="PANTHER" id="PTHR44591">
    <property type="entry name" value="STRESS RESPONSE REGULATOR PROTEIN 1"/>
    <property type="match status" value="1"/>
</dbReference>
<reference evidence="4 5" key="1">
    <citation type="submission" date="2020-02" db="EMBL/GenBank/DDBJ databases">
        <authorList>
            <person name="Zheng R.K."/>
            <person name="Sun C.M."/>
        </authorList>
    </citation>
    <scope>NUCLEOTIDE SEQUENCE [LARGE SCALE GENOMIC DNA]</scope>
    <source>
        <strain evidence="5">rifampicinis</strain>
    </source>
</reference>
<organism evidence="4 5">
    <name type="scientific">Phototrophicus methaneseepsis</name>
    <dbReference type="NCBI Taxonomy" id="2710758"/>
    <lineage>
        <taxon>Bacteria</taxon>
        <taxon>Bacillati</taxon>
        <taxon>Chloroflexota</taxon>
        <taxon>Candidatus Thermofontia</taxon>
        <taxon>Phototrophicales</taxon>
        <taxon>Phototrophicaceae</taxon>
        <taxon>Phototrophicus</taxon>
    </lineage>
</organism>